<protein>
    <submittedName>
        <fullName evidence="1">Uncharacterized protein</fullName>
    </submittedName>
</protein>
<sequence>MLFGELLTKMCMFLVL</sequence>
<feature type="non-terminal residue" evidence="1">
    <location>
        <position position="16"/>
    </location>
</feature>
<name>A0ABQ9BMC2_9ROSI</name>
<dbReference type="Proteomes" id="UP001141253">
    <property type="component" value="Chromosome 9"/>
</dbReference>
<keyword evidence="2" id="KW-1185">Reference proteome</keyword>
<evidence type="ECO:0000313" key="2">
    <source>
        <dbReference type="Proteomes" id="UP001141253"/>
    </source>
</evidence>
<organism evidence="1 2">
    <name type="scientific">Salix suchowensis</name>
    <dbReference type="NCBI Taxonomy" id="1278906"/>
    <lineage>
        <taxon>Eukaryota</taxon>
        <taxon>Viridiplantae</taxon>
        <taxon>Streptophyta</taxon>
        <taxon>Embryophyta</taxon>
        <taxon>Tracheophyta</taxon>
        <taxon>Spermatophyta</taxon>
        <taxon>Magnoliopsida</taxon>
        <taxon>eudicotyledons</taxon>
        <taxon>Gunneridae</taxon>
        <taxon>Pentapetalae</taxon>
        <taxon>rosids</taxon>
        <taxon>fabids</taxon>
        <taxon>Malpighiales</taxon>
        <taxon>Salicaceae</taxon>
        <taxon>Saliceae</taxon>
        <taxon>Salix</taxon>
    </lineage>
</organism>
<gene>
    <name evidence="1" type="ORF">OIU77_029321</name>
</gene>
<reference evidence="1" key="2">
    <citation type="journal article" date="2023" name="Int. J. Mol. Sci.">
        <title>De Novo Assembly and Annotation of 11 Diverse Shrub Willow (Salix) Genomes Reveals Novel Gene Organization in Sex-Linked Regions.</title>
        <authorList>
            <person name="Hyden B."/>
            <person name="Feng K."/>
            <person name="Yates T.B."/>
            <person name="Jawdy S."/>
            <person name="Cereghino C."/>
            <person name="Smart L.B."/>
            <person name="Muchero W."/>
        </authorList>
    </citation>
    <scope>NUCLEOTIDE SEQUENCE</scope>
    <source>
        <tissue evidence="1">Shoot tip</tissue>
    </source>
</reference>
<evidence type="ECO:0000313" key="1">
    <source>
        <dbReference type="EMBL" id="KAJ6386325.1"/>
    </source>
</evidence>
<reference evidence="1" key="1">
    <citation type="submission" date="2022-10" db="EMBL/GenBank/DDBJ databases">
        <authorList>
            <person name="Hyden B.L."/>
            <person name="Feng K."/>
            <person name="Yates T."/>
            <person name="Jawdy S."/>
            <person name="Smart L.B."/>
            <person name="Muchero W."/>
        </authorList>
    </citation>
    <scope>NUCLEOTIDE SEQUENCE</scope>
    <source>
        <tissue evidence="1">Shoot tip</tissue>
    </source>
</reference>
<accession>A0ABQ9BMC2</accession>
<proteinExistence type="predicted"/>
<dbReference type="EMBL" id="JAPFFI010000008">
    <property type="protein sequence ID" value="KAJ6386325.1"/>
    <property type="molecule type" value="Genomic_DNA"/>
</dbReference>
<comment type="caution">
    <text evidence="1">The sequence shown here is derived from an EMBL/GenBank/DDBJ whole genome shotgun (WGS) entry which is preliminary data.</text>
</comment>